<keyword evidence="10" id="KW-1185">Reference proteome</keyword>
<dbReference type="PROSITE" id="PS50850">
    <property type="entry name" value="MFS"/>
    <property type="match status" value="1"/>
</dbReference>
<keyword evidence="3" id="KW-1003">Cell membrane</keyword>
<evidence type="ECO:0000313" key="10">
    <source>
        <dbReference type="Proteomes" id="UP000627838"/>
    </source>
</evidence>
<comment type="caution">
    <text evidence="9">The sequence shown here is derived from an EMBL/GenBank/DDBJ whole genome shotgun (WGS) entry which is preliminary data.</text>
</comment>
<evidence type="ECO:0000256" key="2">
    <source>
        <dbReference type="ARBA" id="ARBA00022448"/>
    </source>
</evidence>
<dbReference type="SUPFAM" id="SSF103473">
    <property type="entry name" value="MFS general substrate transporter"/>
    <property type="match status" value="1"/>
</dbReference>
<sequence length="418" mass="42911">MRRILASSFIGSLIEYYDFLLYATAAAIVFQDVFFAGAGAGVAAFASFGTLAAGYAARPVGGAIFGHFGDRLGRKNVLVVSMVTMGVATCLIGLLPTTAQIGFAAPVLLVLLRVVQGLAVGGEWGGAMLVGLEHAPGGRRGFAASFANMGAPAGATLATLVVSACTLLPEDDFLSWGWRIPFLLSVALVSVGLVIRLKVAETPLFQELQDTAEKRRLPLVEVLTRHPRNLALGIVAGTSVYTLAGIVTVWAVSHAVDAGADKTGVLNAKAAAAAVMIPVVIVSARLSDRVGRRPVMLAGMVAAALAAYPILWLADTGSVWGFAGAVVLGQALQGVIFGPFGAFTAELFPTRMRYTGASLTYQTASTLGAGFTPAIASALVVGGGLPLLGGVWVLAFAVAGAALLLTREGRTRDLTAIG</sequence>
<dbReference type="InterPro" id="IPR036259">
    <property type="entry name" value="MFS_trans_sf"/>
</dbReference>
<feature type="domain" description="Major facilitator superfamily (MFS) profile" evidence="8">
    <location>
        <begin position="4"/>
        <end position="412"/>
    </location>
</feature>
<feature type="transmembrane region" description="Helical" evidence="7">
    <location>
        <begin position="230"/>
        <end position="252"/>
    </location>
</feature>
<feature type="transmembrane region" description="Helical" evidence="7">
    <location>
        <begin position="77"/>
        <end position="95"/>
    </location>
</feature>
<dbReference type="RefSeq" id="WP_225961494.1">
    <property type="nucleotide sequence ID" value="NZ_JADBDZ010000001.1"/>
</dbReference>
<feature type="transmembrane region" description="Helical" evidence="7">
    <location>
        <begin position="264"/>
        <end position="283"/>
    </location>
</feature>
<dbReference type="Pfam" id="PF07690">
    <property type="entry name" value="MFS_1"/>
    <property type="match status" value="1"/>
</dbReference>
<comment type="subcellular location">
    <subcellularLocation>
        <location evidence="1">Cell membrane</location>
        <topology evidence="1">Multi-pass membrane protein</topology>
    </subcellularLocation>
</comment>
<dbReference type="EMBL" id="JADBDZ010000001">
    <property type="protein sequence ID" value="MBE1537672.1"/>
    <property type="molecule type" value="Genomic_DNA"/>
</dbReference>
<feature type="transmembrane region" description="Helical" evidence="7">
    <location>
        <begin position="295"/>
        <end position="314"/>
    </location>
</feature>
<reference evidence="9 10" key="1">
    <citation type="submission" date="2020-10" db="EMBL/GenBank/DDBJ databases">
        <title>Sequencing the genomes of 1000 actinobacteria strains.</title>
        <authorList>
            <person name="Klenk H.-P."/>
        </authorList>
    </citation>
    <scope>NUCLEOTIDE SEQUENCE [LARGE SCALE GENOMIC DNA]</scope>
    <source>
        <strain evidence="9 10">DSM 46744</strain>
    </source>
</reference>
<dbReference type="PANTHER" id="PTHR43045:SF1">
    <property type="entry name" value="SHIKIMATE TRANSPORTER"/>
    <property type="match status" value="1"/>
</dbReference>
<gene>
    <name evidence="9" type="ORF">H4W34_007505</name>
</gene>
<feature type="transmembrane region" description="Helical" evidence="7">
    <location>
        <begin position="33"/>
        <end position="56"/>
    </location>
</feature>
<feature type="transmembrane region" description="Helical" evidence="7">
    <location>
        <begin position="359"/>
        <end position="381"/>
    </location>
</feature>
<accession>A0ABR9K4D1</accession>
<name>A0ABR9K4D1_9ACTN</name>
<evidence type="ECO:0000256" key="6">
    <source>
        <dbReference type="ARBA" id="ARBA00023136"/>
    </source>
</evidence>
<evidence type="ECO:0000313" key="9">
    <source>
        <dbReference type="EMBL" id="MBE1537672.1"/>
    </source>
</evidence>
<dbReference type="PANTHER" id="PTHR43045">
    <property type="entry name" value="SHIKIMATE TRANSPORTER"/>
    <property type="match status" value="1"/>
</dbReference>
<keyword evidence="4 7" id="KW-0812">Transmembrane</keyword>
<proteinExistence type="predicted"/>
<dbReference type="InterPro" id="IPR005829">
    <property type="entry name" value="Sugar_transporter_CS"/>
</dbReference>
<evidence type="ECO:0000256" key="3">
    <source>
        <dbReference type="ARBA" id="ARBA00022475"/>
    </source>
</evidence>
<evidence type="ECO:0000256" key="1">
    <source>
        <dbReference type="ARBA" id="ARBA00004651"/>
    </source>
</evidence>
<feature type="transmembrane region" description="Helical" evidence="7">
    <location>
        <begin position="320"/>
        <end position="347"/>
    </location>
</feature>
<evidence type="ECO:0000256" key="7">
    <source>
        <dbReference type="SAM" id="Phobius"/>
    </source>
</evidence>
<feature type="transmembrane region" description="Helical" evidence="7">
    <location>
        <begin position="101"/>
        <end position="121"/>
    </location>
</feature>
<protein>
    <submittedName>
        <fullName evidence="9">MFS family permease</fullName>
    </submittedName>
</protein>
<dbReference type="InterPro" id="IPR011701">
    <property type="entry name" value="MFS"/>
</dbReference>
<organism evidence="9 10">
    <name type="scientific">Actinomadura algeriensis</name>
    <dbReference type="NCBI Taxonomy" id="1679523"/>
    <lineage>
        <taxon>Bacteria</taxon>
        <taxon>Bacillati</taxon>
        <taxon>Actinomycetota</taxon>
        <taxon>Actinomycetes</taxon>
        <taxon>Streptosporangiales</taxon>
        <taxon>Thermomonosporaceae</taxon>
        <taxon>Actinomadura</taxon>
    </lineage>
</organism>
<evidence type="ECO:0000256" key="4">
    <source>
        <dbReference type="ARBA" id="ARBA00022692"/>
    </source>
</evidence>
<feature type="transmembrane region" description="Helical" evidence="7">
    <location>
        <begin position="176"/>
        <end position="195"/>
    </location>
</feature>
<evidence type="ECO:0000256" key="5">
    <source>
        <dbReference type="ARBA" id="ARBA00022989"/>
    </source>
</evidence>
<dbReference type="InterPro" id="IPR020846">
    <property type="entry name" value="MFS_dom"/>
</dbReference>
<feature type="transmembrane region" description="Helical" evidence="7">
    <location>
        <begin position="387"/>
        <end position="405"/>
    </location>
</feature>
<evidence type="ECO:0000259" key="8">
    <source>
        <dbReference type="PROSITE" id="PS50850"/>
    </source>
</evidence>
<dbReference type="Proteomes" id="UP000627838">
    <property type="component" value="Unassembled WGS sequence"/>
</dbReference>
<feature type="transmembrane region" description="Helical" evidence="7">
    <location>
        <begin position="142"/>
        <end position="164"/>
    </location>
</feature>
<keyword evidence="5 7" id="KW-1133">Transmembrane helix</keyword>
<keyword evidence="2" id="KW-0813">Transport</keyword>
<keyword evidence="6 7" id="KW-0472">Membrane</keyword>
<dbReference type="PROSITE" id="PS00216">
    <property type="entry name" value="SUGAR_TRANSPORT_1"/>
    <property type="match status" value="1"/>
</dbReference>
<dbReference type="Gene3D" id="1.20.1250.20">
    <property type="entry name" value="MFS general substrate transporter like domains"/>
    <property type="match status" value="2"/>
</dbReference>